<organism evidence="1 2">
    <name type="scientific">Nocardioides endophyticus</name>
    <dbReference type="NCBI Taxonomy" id="1353775"/>
    <lineage>
        <taxon>Bacteria</taxon>
        <taxon>Bacillati</taxon>
        <taxon>Actinomycetota</taxon>
        <taxon>Actinomycetes</taxon>
        <taxon>Propionibacteriales</taxon>
        <taxon>Nocardioidaceae</taxon>
        <taxon>Nocardioides</taxon>
    </lineage>
</organism>
<evidence type="ECO:0000313" key="2">
    <source>
        <dbReference type="Proteomes" id="UP001499882"/>
    </source>
</evidence>
<comment type="caution">
    <text evidence="1">The sequence shown here is derived from an EMBL/GenBank/DDBJ whole genome shotgun (WGS) entry which is preliminary data.</text>
</comment>
<protein>
    <submittedName>
        <fullName evidence="1">Uncharacterized protein</fullName>
    </submittedName>
</protein>
<accession>A0ABP8Z5D4</accession>
<evidence type="ECO:0000313" key="1">
    <source>
        <dbReference type="EMBL" id="GAA4747160.1"/>
    </source>
</evidence>
<dbReference type="RefSeq" id="WP_345528175.1">
    <property type="nucleotide sequence ID" value="NZ_BAABKN010000023.1"/>
</dbReference>
<keyword evidence="2" id="KW-1185">Reference proteome</keyword>
<sequence>MDETVDDTTRALQAAQVILDGVTEPAPGGGVVGDAMQLAFGRLVEEGAIELAVEAPDEDDEDGEFEVELDIAPLLGGISLVVDHLVDELTRRGGMSREDVIATAREALAR</sequence>
<dbReference type="EMBL" id="BAABKN010000023">
    <property type="protein sequence ID" value="GAA4747160.1"/>
    <property type="molecule type" value="Genomic_DNA"/>
</dbReference>
<proteinExistence type="predicted"/>
<name>A0ABP8Z5D4_9ACTN</name>
<dbReference type="Proteomes" id="UP001499882">
    <property type="component" value="Unassembled WGS sequence"/>
</dbReference>
<gene>
    <name evidence="1" type="ORF">GCM10023350_34930</name>
</gene>
<reference evidence="2" key="1">
    <citation type="journal article" date="2019" name="Int. J. Syst. Evol. Microbiol.">
        <title>The Global Catalogue of Microorganisms (GCM) 10K type strain sequencing project: providing services to taxonomists for standard genome sequencing and annotation.</title>
        <authorList>
            <consortium name="The Broad Institute Genomics Platform"/>
            <consortium name="The Broad Institute Genome Sequencing Center for Infectious Disease"/>
            <person name="Wu L."/>
            <person name="Ma J."/>
        </authorList>
    </citation>
    <scope>NUCLEOTIDE SEQUENCE [LARGE SCALE GENOMIC DNA]</scope>
    <source>
        <strain evidence="2">JCM 18532</strain>
    </source>
</reference>